<name>A0A7U4DNX8_DESPD</name>
<dbReference type="Proteomes" id="UP000006365">
    <property type="component" value="Chromosome"/>
</dbReference>
<comment type="subcellular location">
    <subcellularLocation>
        <location evidence="1">Cell membrane</location>
        <topology evidence="1">Multi-pass membrane protein</topology>
    </subcellularLocation>
</comment>
<dbReference type="PANTHER" id="PTHR43271:SF1">
    <property type="entry name" value="INNER MEMBRANE TRANSPORT PROTEIN YNFM"/>
    <property type="match status" value="1"/>
</dbReference>
<evidence type="ECO:0000256" key="8">
    <source>
        <dbReference type="SAM" id="Phobius"/>
    </source>
</evidence>
<dbReference type="EMBL" id="CP002364">
    <property type="protein sequence ID" value="ADW17551.1"/>
    <property type="molecule type" value="Genomic_DNA"/>
</dbReference>
<dbReference type="KEGG" id="dpr:Despr_1388"/>
<feature type="transmembrane region" description="Helical" evidence="8">
    <location>
        <begin position="383"/>
        <end position="405"/>
    </location>
</feature>
<feature type="transmembrane region" description="Helical" evidence="8">
    <location>
        <begin position="322"/>
        <end position="346"/>
    </location>
</feature>
<evidence type="ECO:0000256" key="2">
    <source>
        <dbReference type="ARBA" id="ARBA00008335"/>
    </source>
</evidence>
<feature type="transmembrane region" description="Helical" evidence="8">
    <location>
        <begin position="236"/>
        <end position="257"/>
    </location>
</feature>
<sequence>MDKLAVIQKQSTNTTMNNNRMQSGSPAFRQANLALFAAGFVTFITLYDVQPLLPEFARVFDIPPALASLPLSAATLTLAAAMLIAGTISETLGRRPVMIFSLVMTSLLALCSAFSHSLVSLVTLRFVQGIVLAGLPPVAMAYLSEEIEPATIGTAMGLYIAGNAIGGMSGRIFTATITDFFSWQIALGLVGILCLGLSLYFAYSLPPSTHFRRRPFETRYLFTSLYQQLLDPTLRCLYAISFMVMGSFVTLFNYITFRLTGAEFGLTQTLVSFIFLSYLFGAGCSSLTGKMVNRIGRGATLRVGLAVMAAGLSMTLTGVLLLVIVGIAVFTCGFFVTHTAASTWVGRQAKTAKAQASSLYLFFYYLGASVSGTAGGFCWTHMGWPGVACLIGLLLLTAGAITLLLTKQTAGCEPAALRPGGPINPLSPR</sequence>
<dbReference type="PROSITE" id="PS50850">
    <property type="entry name" value="MFS"/>
    <property type="match status" value="1"/>
</dbReference>
<evidence type="ECO:0000313" key="10">
    <source>
        <dbReference type="EMBL" id="ADW17551.1"/>
    </source>
</evidence>
<evidence type="ECO:0000256" key="6">
    <source>
        <dbReference type="ARBA" id="ARBA00022989"/>
    </source>
</evidence>
<comment type="similarity">
    <text evidence="2">Belongs to the major facilitator superfamily.</text>
</comment>
<keyword evidence="5 8" id="KW-0812">Transmembrane</keyword>
<feature type="transmembrane region" description="Helical" evidence="8">
    <location>
        <begin position="358"/>
        <end position="377"/>
    </location>
</feature>
<dbReference type="Pfam" id="PF07690">
    <property type="entry name" value="MFS_1"/>
    <property type="match status" value="1"/>
</dbReference>
<feature type="transmembrane region" description="Helical" evidence="8">
    <location>
        <begin position="155"/>
        <end position="174"/>
    </location>
</feature>
<proteinExistence type="inferred from homology"/>
<feature type="domain" description="Major facilitator superfamily (MFS) profile" evidence="9">
    <location>
        <begin position="31"/>
        <end position="410"/>
    </location>
</feature>
<evidence type="ECO:0000259" key="9">
    <source>
        <dbReference type="PROSITE" id="PS50850"/>
    </source>
</evidence>
<keyword evidence="6 8" id="KW-1133">Transmembrane helix</keyword>
<evidence type="ECO:0000313" key="11">
    <source>
        <dbReference type="Proteomes" id="UP000006365"/>
    </source>
</evidence>
<dbReference type="SUPFAM" id="SSF103473">
    <property type="entry name" value="MFS general substrate transporter"/>
    <property type="match status" value="1"/>
</dbReference>
<evidence type="ECO:0000256" key="4">
    <source>
        <dbReference type="ARBA" id="ARBA00022475"/>
    </source>
</evidence>
<dbReference type="RefSeq" id="WP_015724092.1">
    <property type="nucleotide sequence ID" value="NC_014972.1"/>
</dbReference>
<dbReference type="InterPro" id="IPR011701">
    <property type="entry name" value="MFS"/>
</dbReference>
<dbReference type="GO" id="GO:0005886">
    <property type="term" value="C:plasma membrane"/>
    <property type="evidence" value="ECO:0007669"/>
    <property type="project" value="UniProtKB-SubCell"/>
</dbReference>
<reference evidence="10 11" key="1">
    <citation type="journal article" date="2011" name="Stand. Genomic Sci.">
        <title>Complete genome sequence of Desulfobulbus propionicus type strain (1pr3).</title>
        <authorList>
            <person name="Pagani I."/>
            <person name="Lapidus A."/>
            <person name="Nolan M."/>
            <person name="Lucas S."/>
            <person name="Hammon N."/>
            <person name="Deshpande S."/>
            <person name="Cheng J.F."/>
            <person name="Chertkov O."/>
            <person name="Davenport K."/>
            <person name="Tapia R."/>
            <person name="Han C."/>
            <person name="Goodwin L."/>
            <person name="Pitluck S."/>
            <person name="Liolios K."/>
            <person name="Mavromatis K."/>
            <person name="Ivanova N."/>
            <person name="Mikhailova N."/>
            <person name="Pati A."/>
            <person name="Chen A."/>
            <person name="Palaniappan K."/>
            <person name="Land M."/>
            <person name="Hauser L."/>
            <person name="Chang Y.J."/>
            <person name="Jeffries C.D."/>
            <person name="Detter J.C."/>
            <person name="Brambilla E."/>
            <person name="Kannan K.P."/>
            <person name="Djao O.D."/>
            <person name="Rohde M."/>
            <person name="Pukall R."/>
            <person name="Spring S."/>
            <person name="Goker M."/>
            <person name="Sikorski J."/>
            <person name="Woyke T."/>
            <person name="Bristow J."/>
            <person name="Eisen J.A."/>
            <person name="Markowitz V."/>
            <person name="Hugenholtz P."/>
            <person name="Kyrpides N.C."/>
            <person name="Klenk H.P."/>
        </authorList>
    </citation>
    <scope>NUCLEOTIDE SEQUENCE [LARGE SCALE GENOMIC DNA]</scope>
    <source>
        <strain evidence="11">ATCC 33891 / DSM 2032 / 1pr3</strain>
    </source>
</reference>
<evidence type="ECO:0000256" key="7">
    <source>
        <dbReference type="ARBA" id="ARBA00023136"/>
    </source>
</evidence>
<feature type="transmembrane region" description="Helical" evidence="8">
    <location>
        <begin position="30"/>
        <end position="47"/>
    </location>
</feature>
<keyword evidence="7 8" id="KW-0472">Membrane</keyword>
<gene>
    <name evidence="10" type="ordered locus">Despr_1388</name>
</gene>
<dbReference type="InterPro" id="IPR036259">
    <property type="entry name" value="MFS_trans_sf"/>
</dbReference>
<evidence type="ECO:0000256" key="5">
    <source>
        <dbReference type="ARBA" id="ARBA00022692"/>
    </source>
</evidence>
<organism evidence="10 11">
    <name type="scientific">Desulfobulbus propionicus (strain ATCC 33891 / DSM 2032 / VKM B-1956 / 1pr3)</name>
    <dbReference type="NCBI Taxonomy" id="577650"/>
    <lineage>
        <taxon>Bacteria</taxon>
        <taxon>Pseudomonadati</taxon>
        <taxon>Thermodesulfobacteriota</taxon>
        <taxon>Desulfobulbia</taxon>
        <taxon>Desulfobulbales</taxon>
        <taxon>Desulfobulbaceae</taxon>
        <taxon>Desulfobulbus</taxon>
    </lineage>
</organism>
<evidence type="ECO:0000256" key="3">
    <source>
        <dbReference type="ARBA" id="ARBA00022448"/>
    </source>
</evidence>
<keyword evidence="4" id="KW-1003">Cell membrane</keyword>
<feature type="transmembrane region" description="Helical" evidence="8">
    <location>
        <begin position="67"/>
        <end position="85"/>
    </location>
</feature>
<accession>A0A7U4DNX8</accession>
<feature type="transmembrane region" description="Helical" evidence="8">
    <location>
        <begin position="269"/>
        <end position="287"/>
    </location>
</feature>
<protein>
    <submittedName>
        <fullName evidence="10">Major facilitator superfamily MFS_1</fullName>
    </submittedName>
</protein>
<feature type="transmembrane region" description="Helical" evidence="8">
    <location>
        <begin position="180"/>
        <end position="203"/>
    </location>
</feature>
<dbReference type="PANTHER" id="PTHR43271">
    <property type="entry name" value="BLL2771 PROTEIN"/>
    <property type="match status" value="1"/>
</dbReference>
<dbReference type="Gene3D" id="1.20.1250.20">
    <property type="entry name" value="MFS general substrate transporter like domains"/>
    <property type="match status" value="1"/>
</dbReference>
<feature type="transmembrane region" description="Helical" evidence="8">
    <location>
        <begin position="97"/>
        <end position="119"/>
    </location>
</feature>
<dbReference type="CDD" id="cd17324">
    <property type="entry name" value="MFS_NepI_like"/>
    <property type="match status" value="1"/>
</dbReference>
<dbReference type="AlphaFoldDB" id="A0A7U4DNX8"/>
<dbReference type="GO" id="GO:0022857">
    <property type="term" value="F:transmembrane transporter activity"/>
    <property type="evidence" value="ECO:0007669"/>
    <property type="project" value="InterPro"/>
</dbReference>
<evidence type="ECO:0000256" key="1">
    <source>
        <dbReference type="ARBA" id="ARBA00004651"/>
    </source>
</evidence>
<keyword evidence="3" id="KW-0813">Transport</keyword>
<keyword evidence="11" id="KW-1185">Reference proteome</keyword>
<dbReference type="InterPro" id="IPR020846">
    <property type="entry name" value="MFS_dom"/>
</dbReference>